<dbReference type="PANTHER" id="PTHR30055:SF209">
    <property type="entry name" value="POSSIBLE TRANSCRIPTIONAL REGULATORY PROTEIN (PROBABLY TETR-FAMILY)"/>
    <property type="match status" value="1"/>
</dbReference>
<organism evidence="4 5">
    <name type="scientific">Corynebacterium occultum</name>
    <dbReference type="NCBI Taxonomy" id="2675219"/>
    <lineage>
        <taxon>Bacteria</taxon>
        <taxon>Bacillati</taxon>
        <taxon>Actinomycetota</taxon>
        <taxon>Actinomycetes</taxon>
        <taxon>Mycobacteriales</taxon>
        <taxon>Corynebacteriaceae</taxon>
        <taxon>Corynebacterium</taxon>
    </lineage>
</organism>
<proteinExistence type="predicted"/>
<dbReference type="SUPFAM" id="SSF46689">
    <property type="entry name" value="Homeodomain-like"/>
    <property type="match status" value="1"/>
</dbReference>
<dbReference type="AlphaFoldDB" id="A0A6B8WHM3"/>
<dbReference type="InterPro" id="IPR001647">
    <property type="entry name" value="HTH_TetR"/>
</dbReference>
<dbReference type="GO" id="GO:0003700">
    <property type="term" value="F:DNA-binding transcription factor activity"/>
    <property type="evidence" value="ECO:0007669"/>
    <property type="project" value="TreeGrafter"/>
</dbReference>
<dbReference type="KEGG" id="cok:COCCU_00300"/>
<sequence>MVAKDLPMHQKRRELAEPTRKAILDAAARLMAERGFEGTTVAALEKESGFPASSIYWHFSSKEGVLAAVMERGAVQFLGGVEQRAWQAETAAEQVKRMFIQSGMELITDPEQAQFLQLQLRFRLNRQRHEGKAFYEVCDEVYRRGVEVMHRQIRAAYERHGAQMAENIADKTGALAVAMIDGIYLSRRNSPVEETEMLLEGAATSLALLADSFLPDREP</sequence>
<keyword evidence="5" id="KW-1185">Reference proteome</keyword>
<evidence type="ECO:0000256" key="2">
    <source>
        <dbReference type="PROSITE-ProRule" id="PRU00335"/>
    </source>
</evidence>
<evidence type="ECO:0000256" key="1">
    <source>
        <dbReference type="ARBA" id="ARBA00023125"/>
    </source>
</evidence>
<evidence type="ECO:0000313" key="5">
    <source>
        <dbReference type="Proteomes" id="UP000424462"/>
    </source>
</evidence>
<protein>
    <submittedName>
        <fullName evidence="4">Fatty acid metabolism regulator protein</fullName>
    </submittedName>
</protein>
<dbReference type="Gene3D" id="1.10.357.10">
    <property type="entry name" value="Tetracycline Repressor, domain 2"/>
    <property type="match status" value="1"/>
</dbReference>
<dbReference type="PRINTS" id="PR00455">
    <property type="entry name" value="HTHTETR"/>
</dbReference>
<dbReference type="Pfam" id="PF00440">
    <property type="entry name" value="TetR_N"/>
    <property type="match status" value="1"/>
</dbReference>
<dbReference type="PROSITE" id="PS50977">
    <property type="entry name" value="HTH_TETR_2"/>
    <property type="match status" value="1"/>
</dbReference>
<dbReference type="RefSeq" id="WP_231598801.1">
    <property type="nucleotide sequence ID" value="NZ_CP046455.1"/>
</dbReference>
<reference evidence="4 5" key="1">
    <citation type="submission" date="2019-11" db="EMBL/GenBank/DDBJ databases">
        <title>Complete genome sequence of Corynebacterium kalinowskii 1959, a novel Corynebacterium species isolated from soil of a small paddock in Vilsendorf, Germany.</title>
        <authorList>
            <person name="Schaffert L."/>
            <person name="Ruwe M."/>
            <person name="Milse J."/>
            <person name="Hanuschka K."/>
            <person name="Ortseifen V."/>
            <person name="Droste J."/>
            <person name="Brandt D."/>
            <person name="Schlueter L."/>
            <person name="Kutter Y."/>
            <person name="Vinke S."/>
            <person name="Viehoefer P."/>
            <person name="Jacob L."/>
            <person name="Luebke N.-C."/>
            <person name="Schulte-Berndt E."/>
            <person name="Hain C."/>
            <person name="Linder M."/>
            <person name="Schmidt P."/>
            <person name="Wollenschlaeger L."/>
            <person name="Luttermann T."/>
            <person name="Thieme E."/>
            <person name="Hassa J."/>
            <person name="Haak M."/>
            <person name="Wittchen M."/>
            <person name="Mentz A."/>
            <person name="Persicke M."/>
            <person name="Busche T."/>
            <person name="Ruckert C."/>
        </authorList>
    </citation>
    <scope>NUCLEOTIDE SEQUENCE [LARGE SCALE GENOMIC DNA]</scope>
    <source>
        <strain evidence="4 5">2039</strain>
    </source>
</reference>
<feature type="domain" description="HTH tetR-type" evidence="3">
    <location>
        <begin position="17"/>
        <end position="77"/>
    </location>
</feature>
<dbReference type="InterPro" id="IPR009057">
    <property type="entry name" value="Homeodomain-like_sf"/>
</dbReference>
<accession>A0A6B8WHM3</accession>
<evidence type="ECO:0000313" key="4">
    <source>
        <dbReference type="EMBL" id="QGU06028.1"/>
    </source>
</evidence>
<dbReference type="GO" id="GO:0000976">
    <property type="term" value="F:transcription cis-regulatory region binding"/>
    <property type="evidence" value="ECO:0007669"/>
    <property type="project" value="TreeGrafter"/>
</dbReference>
<evidence type="ECO:0000259" key="3">
    <source>
        <dbReference type="PROSITE" id="PS50977"/>
    </source>
</evidence>
<dbReference type="EMBL" id="CP046455">
    <property type="protein sequence ID" value="QGU06028.1"/>
    <property type="molecule type" value="Genomic_DNA"/>
</dbReference>
<feature type="DNA-binding region" description="H-T-H motif" evidence="2">
    <location>
        <begin position="40"/>
        <end position="59"/>
    </location>
</feature>
<gene>
    <name evidence="4" type="primary">fadR</name>
    <name evidence="4" type="ORF">COCCU_00300</name>
</gene>
<dbReference type="Proteomes" id="UP000424462">
    <property type="component" value="Chromosome"/>
</dbReference>
<name>A0A6B8WHM3_9CORY</name>
<dbReference type="PANTHER" id="PTHR30055">
    <property type="entry name" value="HTH-TYPE TRANSCRIPTIONAL REGULATOR RUTR"/>
    <property type="match status" value="1"/>
</dbReference>
<keyword evidence="1 2" id="KW-0238">DNA-binding</keyword>
<dbReference type="InterPro" id="IPR050109">
    <property type="entry name" value="HTH-type_TetR-like_transc_reg"/>
</dbReference>